<dbReference type="AlphaFoldDB" id="A0A098ED05"/>
<organism evidence="4">
    <name type="scientific">groundwater metagenome</name>
    <dbReference type="NCBI Taxonomy" id="717931"/>
    <lineage>
        <taxon>unclassified sequences</taxon>
        <taxon>metagenomes</taxon>
        <taxon>ecological metagenomes</taxon>
    </lineage>
</organism>
<evidence type="ECO:0000256" key="3">
    <source>
        <dbReference type="ARBA" id="ARBA00023002"/>
    </source>
</evidence>
<dbReference type="PANTHER" id="PTHR43618">
    <property type="entry name" value="7-ALPHA-HYDROXYSTEROID DEHYDROGENASE"/>
    <property type="match status" value="1"/>
</dbReference>
<sequence length="124" mass="13296">MENKYKSTLFDLSNEIAIVTGGLGYLGSQFSLTLLESGAKVVILDISGSTYNNKLKDLISLGDNIAVMKIDITNKNDLISTSKKICNDIGTPTVLINNAAIDSPPNASIEENGPFETYPEKILG</sequence>
<dbReference type="GO" id="GO:0016491">
    <property type="term" value="F:oxidoreductase activity"/>
    <property type="evidence" value="ECO:0007669"/>
    <property type="project" value="UniProtKB-KW"/>
</dbReference>
<evidence type="ECO:0000256" key="2">
    <source>
        <dbReference type="ARBA" id="ARBA00022857"/>
    </source>
</evidence>
<keyword evidence="2" id="KW-0521">NADP</keyword>
<keyword evidence="3" id="KW-0560">Oxidoreductase</keyword>
<dbReference type="CDD" id="cd05233">
    <property type="entry name" value="SDR_c"/>
    <property type="match status" value="1"/>
</dbReference>
<dbReference type="PANTHER" id="PTHR43618:SF8">
    <property type="entry name" value="7ALPHA-HYDROXYSTEROID DEHYDROGENASE"/>
    <property type="match status" value="1"/>
</dbReference>
<comment type="similarity">
    <text evidence="1">Belongs to the short-chain dehydrogenases/reductases (SDR) family.</text>
</comment>
<gene>
    <name evidence="4" type="ORF">MSIBF_A290009</name>
</gene>
<accession>A0A098ED05</accession>
<name>A0A098ED05_9ZZZZ</name>
<dbReference type="InterPro" id="IPR052178">
    <property type="entry name" value="Sec_Metab_Biosynth_SDR"/>
</dbReference>
<dbReference type="InterPro" id="IPR036291">
    <property type="entry name" value="NAD(P)-bd_dom_sf"/>
</dbReference>
<dbReference type="Gene3D" id="3.40.50.720">
    <property type="entry name" value="NAD(P)-binding Rossmann-like Domain"/>
    <property type="match status" value="1"/>
</dbReference>
<dbReference type="Pfam" id="PF00106">
    <property type="entry name" value="adh_short"/>
    <property type="match status" value="1"/>
</dbReference>
<protein>
    <submittedName>
        <fullName evidence="4">Short-chain dehydrogenase/reductase SDR</fullName>
    </submittedName>
</protein>
<reference evidence="4" key="1">
    <citation type="submission" date="2014-09" db="EMBL/GenBank/DDBJ databases">
        <authorList>
            <person name="Probst J Alexander"/>
        </authorList>
    </citation>
    <scope>NUCLEOTIDE SEQUENCE</scope>
</reference>
<dbReference type="SUPFAM" id="SSF51735">
    <property type="entry name" value="NAD(P)-binding Rossmann-fold domains"/>
    <property type="match status" value="1"/>
</dbReference>
<dbReference type="InterPro" id="IPR002347">
    <property type="entry name" value="SDR_fam"/>
</dbReference>
<evidence type="ECO:0000313" key="4">
    <source>
        <dbReference type="EMBL" id="CEG12905.1"/>
    </source>
</evidence>
<proteinExistence type="inferred from homology"/>
<evidence type="ECO:0000256" key="1">
    <source>
        <dbReference type="ARBA" id="ARBA00006484"/>
    </source>
</evidence>
<dbReference type="EMBL" id="CCXY01000212">
    <property type="protein sequence ID" value="CEG12905.1"/>
    <property type="molecule type" value="Genomic_DNA"/>
</dbReference>